<evidence type="ECO:0000256" key="3">
    <source>
        <dbReference type="ARBA" id="ARBA00022475"/>
    </source>
</evidence>
<keyword evidence="5 7" id="KW-1133">Transmembrane helix</keyword>
<dbReference type="RefSeq" id="WP_083598144.1">
    <property type="nucleotide sequence ID" value="NZ_CP083237.1"/>
</dbReference>
<keyword evidence="6 7" id="KW-0472">Membrane</keyword>
<keyword evidence="10" id="KW-1185">Reference proteome</keyword>
<evidence type="ECO:0000259" key="8">
    <source>
        <dbReference type="PROSITE" id="PS50928"/>
    </source>
</evidence>
<name>A0A1I5NNP7_9ACTN</name>
<dbReference type="PANTHER" id="PTHR30151:SF20">
    <property type="entry name" value="ABC TRANSPORTER PERMEASE PROTEIN HI_0355-RELATED"/>
    <property type="match status" value="1"/>
</dbReference>
<dbReference type="CDD" id="cd06261">
    <property type="entry name" value="TM_PBP2"/>
    <property type="match status" value="1"/>
</dbReference>
<comment type="subcellular location">
    <subcellularLocation>
        <location evidence="1 7">Cell membrane</location>
        <topology evidence="1 7">Multi-pass membrane protein</topology>
    </subcellularLocation>
</comment>
<dbReference type="AlphaFoldDB" id="A0A1I5NNP7"/>
<reference evidence="9 10" key="1">
    <citation type="submission" date="2016-10" db="EMBL/GenBank/DDBJ databases">
        <authorList>
            <person name="de Groot N.N."/>
        </authorList>
    </citation>
    <scope>NUCLEOTIDE SEQUENCE [LARGE SCALE GENOMIC DNA]</scope>
    <source>
        <strain evidence="9 10">DSM 43067</strain>
    </source>
</reference>
<evidence type="ECO:0000256" key="2">
    <source>
        <dbReference type="ARBA" id="ARBA00022448"/>
    </source>
</evidence>
<dbReference type="eggNOG" id="COG0600">
    <property type="taxonomic scope" value="Bacteria"/>
</dbReference>
<dbReference type="Proteomes" id="UP000183413">
    <property type="component" value="Unassembled WGS sequence"/>
</dbReference>
<accession>A0A1I5NNP7</accession>
<dbReference type="Gene3D" id="1.10.3720.10">
    <property type="entry name" value="MetI-like"/>
    <property type="match status" value="1"/>
</dbReference>
<evidence type="ECO:0000256" key="1">
    <source>
        <dbReference type="ARBA" id="ARBA00004651"/>
    </source>
</evidence>
<keyword evidence="3" id="KW-1003">Cell membrane</keyword>
<dbReference type="PROSITE" id="PS50928">
    <property type="entry name" value="ABC_TM1"/>
    <property type="match status" value="1"/>
</dbReference>
<evidence type="ECO:0000256" key="4">
    <source>
        <dbReference type="ARBA" id="ARBA00022692"/>
    </source>
</evidence>
<gene>
    <name evidence="9" type="ORF">SAMN04489713_112233</name>
</gene>
<feature type="domain" description="ABC transmembrane type-1" evidence="8">
    <location>
        <begin position="78"/>
        <end position="266"/>
    </location>
</feature>
<keyword evidence="2 7" id="KW-0813">Transport</keyword>
<evidence type="ECO:0000256" key="6">
    <source>
        <dbReference type="ARBA" id="ARBA00023136"/>
    </source>
</evidence>
<evidence type="ECO:0000313" key="10">
    <source>
        <dbReference type="Proteomes" id="UP000183413"/>
    </source>
</evidence>
<sequence length="274" mass="29643">MTRLASSGSRSTLPGYLRLDQGRSLGLPPPVWRIAALVVFLGGVEVYARYVLATPFELVPVTDMAVRASELIRESTFLRDDLAWTALAVGISFVAAGILGVAIAFGMHGFGWCDRALQPYVSVFYAVPTFAMYPLLVVILGTGLTPIILISTSFSVVVVIARARDGFSSVPASVAKVSHSLRLTRWQHFRLILGPAALPDIISGLKLALSYAIISVLATEFILATRGVGHFISRAYESFDSRDTYGGIFLVSILALALVLLVDRLGSAIDWRQR</sequence>
<organism evidence="9 10">
    <name type="scientific">Actinomadura madurae</name>
    <dbReference type="NCBI Taxonomy" id="1993"/>
    <lineage>
        <taxon>Bacteria</taxon>
        <taxon>Bacillati</taxon>
        <taxon>Actinomycetota</taxon>
        <taxon>Actinomycetes</taxon>
        <taxon>Streptosporangiales</taxon>
        <taxon>Thermomonosporaceae</taxon>
        <taxon>Actinomadura</taxon>
    </lineage>
</organism>
<dbReference type="InterPro" id="IPR035906">
    <property type="entry name" value="MetI-like_sf"/>
</dbReference>
<feature type="transmembrane region" description="Helical" evidence="7">
    <location>
        <begin position="208"/>
        <end position="232"/>
    </location>
</feature>
<dbReference type="Pfam" id="PF00528">
    <property type="entry name" value="BPD_transp_1"/>
    <property type="match status" value="1"/>
</dbReference>
<dbReference type="STRING" id="1993.SAMN04489713_112233"/>
<dbReference type="GO" id="GO:0055085">
    <property type="term" value="P:transmembrane transport"/>
    <property type="evidence" value="ECO:0007669"/>
    <property type="project" value="InterPro"/>
</dbReference>
<dbReference type="InParanoid" id="A0A1I5NNP7"/>
<dbReference type="GeneID" id="99650865"/>
<feature type="transmembrane region" description="Helical" evidence="7">
    <location>
        <begin position="244"/>
        <end position="262"/>
    </location>
</feature>
<comment type="similarity">
    <text evidence="7">Belongs to the binding-protein-dependent transport system permease family.</text>
</comment>
<dbReference type="PANTHER" id="PTHR30151">
    <property type="entry name" value="ALKANE SULFONATE ABC TRANSPORTER-RELATED, MEMBRANE SUBUNIT"/>
    <property type="match status" value="1"/>
</dbReference>
<evidence type="ECO:0000256" key="7">
    <source>
        <dbReference type="RuleBase" id="RU363032"/>
    </source>
</evidence>
<feature type="transmembrane region" description="Helical" evidence="7">
    <location>
        <begin position="82"/>
        <end position="110"/>
    </location>
</feature>
<keyword evidence="4 7" id="KW-0812">Transmembrane</keyword>
<protein>
    <submittedName>
        <fullName evidence="9">ABC-type nitrate/sulfonate/bicarbonate transport system, permease component</fullName>
    </submittedName>
</protein>
<proteinExistence type="inferred from homology"/>
<dbReference type="InterPro" id="IPR000515">
    <property type="entry name" value="MetI-like"/>
</dbReference>
<evidence type="ECO:0000256" key="5">
    <source>
        <dbReference type="ARBA" id="ARBA00022989"/>
    </source>
</evidence>
<dbReference type="EMBL" id="FOVH01000012">
    <property type="protein sequence ID" value="SFP23384.1"/>
    <property type="molecule type" value="Genomic_DNA"/>
</dbReference>
<feature type="transmembrane region" description="Helical" evidence="7">
    <location>
        <begin position="130"/>
        <end position="161"/>
    </location>
</feature>
<dbReference type="GO" id="GO:0005886">
    <property type="term" value="C:plasma membrane"/>
    <property type="evidence" value="ECO:0007669"/>
    <property type="project" value="UniProtKB-SubCell"/>
</dbReference>
<dbReference type="SUPFAM" id="SSF161098">
    <property type="entry name" value="MetI-like"/>
    <property type="match status" value="1"/>
</dbReference>
<evidence type="ECO:0000313" key="9">
    <source>
        <dbReference type="EMBL" id="SFP23384.1"/>
    </source>
</evidence>